<comment type="caution">
    <text evidence="1">The sequence shown here is derived from an EMBL/GenBank/DDBJ whole genome shotgun (WGS) entry which is preliminary data.</text>
</comment>
<proteinExistence type="predicted"/>
<name>A0ABN8QXH4_9CNID</name>
<evidence type="ECO:0000313" key="1">
    <source>
        <dbReference type="EMBL" id="CAH3171351.1"/>
    </source>
</evidence>
<dbReference type="Proteomes" id="UP001159405">
    <property type="component" value="Unassembled WGS sequence"/>
</dbReference>
<evidence type="ECO:0008006" key="3">
    <source>
        <dbReference type="Google" id="ProtNLM"/>
    </source>
</evidence>
<dbReference type="PANTHER" id="PTHR34485:SF2">
    <property type="entry name" value="PROLINE RICH, LACRIMAL 1"/>
    <property type="match status" value="1"/>
</dbReference>
<protein>
    <recommendedName>
        <fullName evidence="3">Dopa decarboxylase</fullName>
    </recommendedName>
</protein>
<sequence>MAYRLECEHRAADAKSVIHPTMGRGHSNFCEAHFTVLPDFRAKDQNLCRLHCDIYKLWFLPREYVLVFKSPWQQLSLDNSLI</sequence>
<gene>
    <name evidence="1" type="ORF">PLOB_00011781</name>
</gene>
<accession>A0ABN8QXH4</accession>
<dbReference type="EMBL" id="CALNXK010000163">
    <property type="protein sequence ID" value="CAH3171351.1"/>
    <property type="molecule type" value="Genomic_DNA"/>
</dbReference>
<keyword evidence="2" id="KW-1185">Reference proteome</keyword>
<reference evidence="1 2" key="1">
    <citation type="submission" date="2022-05" db="EMBL/GenBank/DDBJ databases">
        <authorList>
            <consortium name="Genoscope - CEA"/>
            <person name="William W."/>
        </authorList>
    </citation>
    <scope>NUCLEOTIDE SEQUENCE [LARGE SCALE GENOMIC DNA]</scope>
</reference>
<organism evidence="1 2">
    <name type="scientific">Porites lobata</name>
    <dbReference type="NCBI Taxonomy" id="104759"/>
    <lineage>
        <taxon>Eukaryota</taxon>
        <taxon>Metazoa</taxon>
        <taxon>Cnidaria</taxon>
        <taxon>Anthozoa</taxon>
        <taxon>Hexacorallia</taxon>
        <taxon>Scleractinia</taxon>
        <taxon>Fungiina</taxon>
        <taxon>Poritidae</taxon>
        <taxon>Porites</taxon>
    </lineage>
</organism>
<evidence type="ECO:0000313" key="2">
    <source>
        <dbReference type="Proteomes" id="UP001159405"/>
    </source>
</evidence>
<dbReference type="PANTHER" id="PTHR34485">
    <property type="entry name" value="PROLINE-RICH, LACRIMAL 1"/>
    <property type="match status" value="1"/>
</dbReference>